<feature type="binding site" description="axial binding residue" evidence="6">
    <location>
        <position position="127"/>
    </location>
    <ligand>
        <name>heme c</name>
        <dbReference type="ChEBI" id="CHEBI:61717"/>
        <label>1</label>
    </ligand>
    <ligandPart>
        <name>Fe</name>
        <dbReference type="ChEBI" id="CHEBI:18248"/>
    </ligandPart>
</feature>
<feature type="binding site" description="axial binding residue" evidence="6">
    <location>
        <position position="106"/>
    </location>
    <ligand>
        <name>heme c</name>
        <dbReference type="ChEBI" id="CHEBI:61717"/>
        <label>1</label>
    </ligand>
    <ligandPart>
        <name>Fe</name>
        <dbReference type="ChEBI" id="CHEBI:18248"/>
    </ligandPart>
</feature>
<feature type="binding site" description="axial binding residue" evidence="6">
    <location>
        <position position="53"/>
    </location>
    <ligand>
        <name>heme c</name>
        <dbReference type="ChEBI" id="CHEBI:61717"/>
        <label>1</label>
    </ligand>
    <ligandPart>
        <name>Fe</name>
        <dbReference type="ChEBI" id="CHEBI:18248"/>
    </ligandPart>
</feature>
<dbReference type="InterPro" id="IPR002322">
    <property type="entry name" value="Cyt_c_III"/>
</dbReference>
<keyword evidence="7" id="KW-0732">Signal</keyword>
<dbReference type="Pfam" id="PF02085">
    <property type="entry name" value="Cytochrom_CIII"/>
    <property type="match status" value="1"/>
</dbReference>
<evidence type="ECO:0000256" key="4">
    <source>
        <dbReference type="ARBA" id="ARBA00022982"/>
    </source>
</evidence>
<keyword evidence="10" id="KW-1185">Reference proteome</keyword>
<protein>
    <submittedName>
        <fullName evidence="9">Cytochrome c3</fullName>
    </submittedName>
</protein>
<feature type="binding site" description="axial binding residue" evidence="6">
    <location>
        <position position="50"/>
    </location>
    <ligand>
        <name>heme c</name>
        <dbReference type="ChEBI" id="CHEBI:61717"/>
        <label>1</label>
    </ligand>
    <ligandPart>
        <name>Fe</name>
        <dbReference type="ChEBI" id="CHEBI:18248"/>
    </ligandPart>
</feature>
<feature type="binding site" description="axial binding residue" evidence="6">
    <location>
        <position position="82"/>
    </location>
    <ligand>
        <name>heme c</name>
        <dbReference type="ChEBI" id="CHEBI:61717"/>
        <label>1</label>
    </ligand>
    <ligandPart>
        <name>Fe</name>
        <dbReference type="ChEBI" id="CHEBI:18248"/>
    </ligandPart>
</feature>
<accession>A0A1J5MZQ1</accession>
<evidence type="ECO:0000256" key="1">
    <source>
        <dbReference type="ARBA" id="ARBA00022448"/>
    </source>
</evidence>
<feature type="signal peptide" evidence="7">
    <location>
        <begin position="1"/>
        <end position="23"/>
    </location>
</feature>
<dbReference type="GO" id="GO:0046872">
    <property type="term" value="F:metal ion binding"/>
    <property type="evidence" value="ECO:0007669"/>
    <property type="project" value="UniProtKB-KW"/>
</dbReference>
<dbReference type="EMBL" id="LKAQ01000004">
    <property type="protein sequence ID" value="OIQ51474.1"/>
    <property type="molecule type" value="Genomic_DNA"/>
</dbReference>
<feature type="binding site" description="axial binding residue" evidence="6">
    <location>
        <position position="109"/>
    </location>
    <ligand>
        <name>heme c</name>
        <dbReference type="ChEBI" id="CHEBI:61717"/>
        <label>1</label>
    </ligand>
    <ligandPart>
        <name>Fe</name>
        <dbReference type="ChEBI" id="CHEBI:18248"/>
    </ligandPart>
</feature>
<proteinExistence type="predicted"/>
<feature type="binding site" description="axial binding residue" evidence="6">
    <location>
        <position position="76"/>
    </location>
    <ligand>
        <name>heme c</name>
        <dbReference type="ChEBI" id="CHEBI:61717"/>
        <label>1</label>
    </ligand>
    <ligandPart>
        <name>Fe</name>
        <dbReference type="ChEBI" id="CHEBI:18248"/>
    </ligandPart>
</feature>
<name>A0A1J5MZQ1_9BACT</name>
<dbReference type="RefSeq" id="WP_071546954.1">
    <property type="nucleotide sequence ID" value="NZ_LKAQ01000004.1"/>
</dbReference>
<sequence>MSRFSTVTLSLCALLLGASLAPAAPQAPGDLRLGPPEGIKASKALVGFSHARHGAADVLCVTCHHTWDGKSEIQSCAAPGCHDQPGKKGETAFYTAFHAKNSDRSCVGCHKPLKKAGKAVPVSCGQCHEK</sequence>
<feature type="binding site" description="axial binding residue" evidence="6">
    <location>
        <position position="63"/>
    </location>
    <ligand>
        <name>heme c</name>
        <dbReference type="ChEBI" id="CHEBI:61717"/>
        <label>1</label>
    </ligand>
    <ligandPart>
        <name>Fe</name>
        <dbReference type="ChEBI" id="CHEBI:18248"/>
    </ligandPart>
</feature>
<feature type="binding site" description="axial binding residue" evidence="6">
    <location>
        <position position="60"/>
    </location>
    <ligand>
        <name>heme c</name>
        <dbReference type="ChEBI" id="CHEBI:61717"/>
        <label>1</label>
    </ligand>
    <ligandPart>
        <name>Fe</name>
        <dbReference type="ChEBI" id="CHEBI:18248"/>
    </ligandPart>
</feature>
<dbReference type="CDD" id="cd08168">
    <property type="entry name" value="Cytochrom_C3"/>
    <property type="match status" value="1"/>
</dbReference>
<dbReference type="Proteomes" id="UP000181901">
    <property type="component" value="Unassembled WGS sequence"/>
</dbReference>
<feature type="binding site" description="covalent" evidence="6">
    <location>
        <position position="64"/>
    </location>
    <ligand>
        <name>heme c</name>
        <dbReference type="ChEBI" id="CHEBI:61717"/>
        <label>1</label>
    </ligand>
</feature>
<gene>
    <name evidence="9" type="ORF">BerOc1_03427</name>
</gene>
<feature type="binding site" description="axial binding residue" evidence="6">
    <location>
        <position position="124"/>
    </location>
    <ligand>
        <name>heme c</name>
        <dbReference type="ChEBI" id="CHEBI:61717"/>
        <label>1</label>
    </ligand>
    <ligandPart>
        <name>Fe</name>
        <dbReference type="ChEBI" id="CHEBI:18248"/>
    </ligandPart>
</feature>
<evidence type="ECO:0000256" key="3">
    <source>
        <dbReference type="ARBA" id="ARBA00022723"/>
    </source>
</evidence>
<dbReference type="GO" id="GO:0020037">
    <property type="term" value="F:heme binding"/>
    <property type="evidence" value="ECO:0007669"/>
    <property type="project" value="InterPro"/>
</dbReference>
<feature type="domain" description="Class III cytochrome C" evidence="8">
    <location>
        <begin position="41"/>
        <end position="128"/>
    </location>
</feature>
<evidence type="ECO:0000256" key="7">
    <source>
        <dbReference type="SAM" id="SignalP"/>
    </source>
</evidence>
<feature type="binding site" description="axial binding residue" evidence="6">
    <location>
        <position position="110"/>
    </location>
    <ligand>
        <name>heme c</name>
        <dbReference type="ChEBI" id="CHEBI:61717"/>
        <label>1</label>
    </ligand>
    <ligandPart>
        <name>Fe</name>
        <dbReference type="ChEBI" id="CHEBI:18248"/>
    </ligandPart>
</feature>
<comment type="cofactor">
    <cofactor evidence="6">
        <name>heme c</name>
        <dbReference type="ChEBI" id="CHEBI:61717"/>
    </cofactor>
    <text evidence="6">Binds 4 heme c groups covalently per monomer.</text>
</comment>
<evidence type="ECO:0000256" key="5">
    <source>
        <dbReference type="ARBA" id="ARBA00023004"/>
    </source>
</evidence>
<evidence type="ECO:0000259" key="8">
    <source>
        <dbReference type="Pfam" id="PF02085"/>
    </source>
</evidence>
<dbReference type="OrthoDB" id="5418612at2"/>
<evidence type="ECO:0000256" key="2">
    <source>
        <dbReference type="ARBA" id="ARBA00022617"/>
    </source>
</evidence>
<keyword evidence="2 6" id="KW-0349">Heme</keyword>
<keyword evidence="1" id="KW-0813">Transport</keyword>
<dbReference type="InterPro" id="IPR036280">
    <property type="entry name" value="Multihaem_cyt_sf"/>
</dbReference>
<dbReference type="Gene3D" id="3.90.10.10">
    <property type="entry name" value="Cytochrome C3"/>
    <property type="match status" value="1"/>
</dbReference>
<dbReference type="GO" id="GO:0009055">
    <property type="term" value="F:electron transfer activity"/>
    <property type="evidence" value="ECO:0007669"/>
    <property type="project" value="InterPro"/>
</dbReference>
<comment type="caution">
    <text evidence="9">The sequence shown here is derived from an EMBL/GenBank/DDBJ whole genome shotgun (WGS) entry which is preliminary data.</text>
</comment>
<organism evidence="9 10">
    <name type="scientific">Pseudodesulfovibrio hydrargyri</name>
    <dbReference type="NCBI Taxonomy" id="2125990"/>
    <lineage>
        <taxon>Bacteria</taxon>
        <taxon>Pseudomonadati</taxon>
        <taxon>Thermodesulfobacteriota</taxon>
        <taxon>Desulfovibrionia</taxon>
        <taxon>Desulfovibrionales</taxon>
        <taxon>Desulfovibrionaceae</taxon>
    </lineage>
</organism>
<reference evidence="9 10" key="1">
    <citation type="submission" date="2015-09" db="EMBL/GenBank/DDBJ databases">
        <title>Genome of Desulfovibrio dechloracetivorans BerOc1, a mercury methylating strain isolated from highly hydrocarbons and metals contaminated coastal sediments.</title>
        <authorList>
            <person name="Goni Urriza M."/>
            <person name="Gassie C."/>
            <person name="Bouchez O."/>
            <person name="Klopp C."/>
            <person name="Ranchou-Peyruse A."/>
            <person name="Remy G."/>
        </authorList>
    </citation>
    <scope>NUCLEOTIDE SEQUENCE [LARGE SCALE GENOMIC DNA]</scope>
    <source>
        <strain evidence="9 10">BerOc1</strain>
    </source>
</reference>
<dbReference type="PRINTS" id="PR00609">
    <property type="entry name" value="CYTOCHROMEC3"/>
</dbReference>
<keyword evidence="3 6" id="KW-0479">Metal-binding</keyword>
<keyword evidence="5 6" id="KW-0408">Iron</keyword>
<feature type="chain" id="PRO_5009635453" evidence="7">
    <location>
        <begin position="24"/>
        <end position="130"/>
    </location>
</feature>
<dbReference type="InterPro" id="IPR020942">
    <property type="entry name" value="Cyt_c_III_dom"/>
</dbReference>
<evidence type="ECO:0000256" key="6">
    <source>
        <dbReference type="PIRSR" id="PIRSR602322-1"/>
    </source>
</evidence>
<dbReference type="AlphaFoldDB" id="A0A1J5MZQ1"/>
<evidence type="ECO:0000313" key="10">
    <source>
        <dbReference type="Proteomes" id="UP000181901"/>
    </source>
</evidence>
<feature type="binding site" description="axial binding residue" evidence="6">
    <location>
        <position position="65"/>
    </location>
    <ligand>
        <name>heme c</name>
        <dbReference type="ChEBI" id="CHEBI:61717"/>
        <label>1</label>
    </ligand>
    <ligandPart>
        <name>Fe</name>
        <dbReference type="ChEBI" id="CHEBI:18248"/>
    </ligandPart>
</feature>
<dbReference type="SUPFAM" id="SSF48695">
    <property type="entry name" value="Multiheme cytochromes"/>
    <property type="match status" value="1"/>
</dbReference>
<keyword evidence="4" id="KW-0249">Electron transport</keyword>
<evidence type="ECO:0000313" key="9">
    <source>
        <dbReference type="EMBL" id="OIQ51474.1"/>
    </source>
</evidence>
<feature type="binding site" description="axial binding residue" evidence="6">
    <location>
        <position position="81"/>
    </location>
    <ligand>
        <name>heme c</name>
        <dbReference type="ChEBI" id="CHEBI:61717"/>
        <label>1</label>
    </ligand>
    <ligandPart>
        <name>Fe</name>
        <dbReference type="ChEBI" id="CHEBI:18248"/>
    </ligandPart>
</feature>
<feature type="binding site" description="axial binding residue" evidence="6">
    <location>
        <position position="128"/>
    </location>
    <ligand>
        <name>heme c</name>
        <dbReference type="ChEBI" id="CHEBI:61717"/>
        <label>1</label>
    </ligand>
    <ligandPart>
        <name>Fe</name>
        <dbReference type="ChEBI" id="CHEBI:18248"/>
    </ligandPart>
</feature>